<dbReference type="InterPro" id="IPR002885">
    <property type="entry name" value="PPR_rpt"/>
</dbReference>
<dbReference type="Proteomes" id="UP000541444">
    <property type="component" value="Unassembled WGS sequence"/>
</dbReference>
<dbReference type="Gene3D" id="1.25.40.10">
    <property type="entry name" value="Tetratricopeptide repeat domain"/>
    <property type="match status" value="2"/>
</dbReference>
<gene>
    <name evidence="2" type="ORF">GIB67_037740</name>
</gene>
<dbReference type="PANTHER" id="PTHR47262:SF1">
    <property type="entry name" value="OS02G0132600 PROTEIN"/>
    <property type="match status" value="1"/>
</dbReference>
<organism evidence="2 3">
    <name type="scientific">Kingdonia uniflora</name>
    <dbReference type="NCBI Taxonomy" id="39325"/>
    <lineage>
        <taxon>Eukaryota</taxon>
        <taxon>Viridiplantae</taxon>
        <taxon>Streptophyta</taxon>
        <taxon>Embryophyta</taxon>
        <taxon>Tracheophyta</taxon>
        <taxon>Spermatophyta</taxon>
        <taxon>Magnoliopsida</taxon>
        <taxon>Ranunculales</taxon>
        <taxon>Circaeasteraceae</taxon>
        <taxon>Kingdonia</taxon>
    </lineage>
</organism>
<dbReference type="InterPro" id="IPR011990">
    <property type="entry name" value="TPR-like_helical_dom_sf"/>
</dbReference>
<accession>A0A7J7LV73</accession>
<protein>
    <recommendedName>
        <fullName evidence="4">Pentatricopeptide repeat-containing protein</fullName>
    </recommendedName>
</protein>
<evidence type="ECO:0008006" key="4">
    <source>
        <dbReference type="Google" id="ProtNLM"/>
    </source>
</evidence>
<proteinExistence type="predicted"/>
<name>A0A7J7LV73_9MAGN</name>
<dbReference type="PANTHER" id="PTHR47262">
    <property type="entry name" value="OS02G0132600 PROTEIN"/>
    <property type="match status" value="1"/>
</dbReference>
<keyword evidence="3" id="KW-1185">Reference proteome</keyword>
<keyword evidence="1" id="KW-0677">Repeat</keyword>
<reference evidence="2 3" key="1">
    <citation type="journal article" date="2020" name="IScience">
        <title>Genome Sequencing of the Endangered Kingdonia uniflora (Circaeasteraceae, Ranunculales) Reveals Potential Mechanisms of Evolutionary Specialization.</title>
        <authorList>
            <person name="Sun Y."/>
            <person name="Deng T."/>
            <person name="Zhang A."/>
            <person name="Moore M.J."/>
            <person name="Landis J.B."/>
            <person name="Lin N."/>
            <person name="Zhang H."/>
            <person name="Zhang X."/>
            <person name="Huang J."/>
            <person name="Zhang X."/>
            <person name="Sun H."/>
            <person name="Wang H."/>
        </authorList>
    </citation>
    <scope>NUCLEOTIDE SEQUENCE [LARGE SCALE GENOMIC DNA]</scope>
    <source>
        <strain evidence="2">TB1705</strain>
        <tissue evidence="2">Leaf</tissue>
    </source>
</reference>
<dbReference type="AlphaFoldDB" id="A0A7J7LV73"/>
<dbReference type="Pfam" id="PF01535">
    <property type="entry name" value="PPR"/>
    <property type="match status" value="2"/>
</dbReference>
<evidence type="ECO:0000313" key="3">
    <source>
        <dbReference type="Proteomes" id="UP000541444"/>
    </source>
</evidence>
<comment type="caution">
    <text evidence="2">The sequence shown here is derived from an EMBL/GenBank/DDBJ whole genome shotgun (WGS) entry which is preliminary data.</text>
</comment>
<feature type="non-terminal residue" evidence="2">
    <location>
        <position position="1"/>
    </location>
</feature>
<sequence length="291" mass="32830">YHELMRNERVPATKHVYMSLINAYVNCGQVEKAKKVLLDEGVPVKYINGIKSVLVSALASYGQMSDALELYEEIKQAGRSLDPKAIISLIEHVQSGDELDRLLRLLGELKDPNFWFDGCGRIAVYCVKHKFLSSAVDLLKQLKDKDELSTDAVLNQVFCQIFEAEPTAIEFGLDLLKAVKEELGLRPSRTILDFLLSACVSAKDSHLAWLIWKEYQIANLPFNVLTYLRMYQVLLASGEHKAARVILKKISTNDPHVRVIIKACQEKFGNSVSVQTKKKQSPPERNELNCP</sequence>
<evidence type="ECO:0000256" key="1">
    <source>
        <dbReference type="ARBA" id="ARBA00022737"/>
    </source>
</evidence>
<dbReference type="OrthoDB" id="767661at2759"/>
<dbReference type="EMBL" id="JACGCM010001976">
    <property type="protein sequence ID" value="KAF6146440.1"/>
    <property type="molecule type" value="Genomic_DNA"/>
</dbReference>
<evidence type="ECO:0000313" key="2">
    <source>
        <dbReference type="EMBL" id="KAF6146440.1"/>
    </source>
</evidence>